<keyword evidence="2 4" id="KW-0378">Hydrolase</keyword>
<dbReference type="PROSITE" id="PS00775">
    <property type="entry name" value="GLYCOSYL_HYDROL_F3"/>
    <property type="match status" value="1"/>
</dbReference>
<dbReference type="PRINTS" id="PR00133">
    <property type="entry name" value="GLHYDRLASE3"/>
</dbReference>
<keyword evidence="3" id="KW-0119">Carbohydrate metabolism</keyword>
<dbReference type="RefSeq" id="WP_242940490.1">
    <property type="nucleotide sequence ID" value="NZ_FOYZ01000005.1"/>
</dbReference>
<dbReference type="GO" id="GO:0008422">
    <property type="term" value="F:beta-glucosidase activity"/>
    <property type="evidence" value="ECO:0007669"/>
    <property type="project" value="UniProtKB-ARBA"/>
</dbReference>
<dbReference type="FunFam" id="2.60.40.10:FF:000495">
    <property type="entry name" value="Periplasmic beta-glucosidase"/>
    <property type="match status" value="1"/>
</dbReference>
<dbReference type="Gene3D" id="2.60.40.10">
    <property type="entry name" value="Immunoglobulins"/>
    <property type="match status" value="1"/>
</dbReference>
<evidence type="ECO:0000256" key="4">
    <source>
        <dbReference type="RuleBase" id="RU361161"/>
    </source>
</evidence>
<dbReference type="InterPro" id="IPR001764">
    <property type="entry name" value="Glyco_hydro_3_N"/>
</dbReference>
<gene>
    <name evidence="6" type="ORF">SAMN05661086_01482</name>
</gene>
<protein>
    <submittedName>
        <fullName evidence="6">Beta-glucosidase</fullName>
    </submittedName>
</protein>
<evidence type="ECO:0000313" key="7">
    <source>
        <dbReference type="Proteomes" id="UP000199659"/>
    </source>
</evidence>
<sequence length="715" mass="80259">MNRTIEELITEMTIEEKVSLIHGNGLFRNGMVKRLGIPSLKMSDGPMGVRNEFADNAWILVGTTEDAASYLPCESAVAATWNTDMAYQIGKVLGNEARGRGKDVILAPGVNIIRSPLGGRNFEYLSEDPFLVEKMAIPYINGIQENDVAACVKHFAVNNQETNRMHVEVLVDERTLNEIYFPAFKAAVQKANVHTLMGAYNKFRGNFCCESKELLDVILRQEWGFDGVVISDWGAVHNTKEATECSLDLEMSVTNEFDEYCLANPLLEMVKKGEVSEDFIDEKVRRILKLIEKLKIGCEDRKAGTYNTPQHREVIYQAAAESVVLLKNADNKLPIHINKIKSIGIIGQNAEKIHSNGGGSSEIKALYEISPLMGMKTKIGGNIEVRYAKGYFYEEPKKEEHNWQETSLEDVINKARVFTKEDEEAKKMRKKYLDEAVQLASEVDEVVIFGGYNHDYDSEGLDRENMTLPYQQDELIKEVLKVKPDAVVVMIGGSPIDMSAWVEDAKSIVWGWYGGMETGNALADVILGNVNPSGKLPVTFPKVASDAPTHYFDCFPGGETVEYKEGIFVGYRYYDTYQVEPQFCFGHGLSYTTFVCSMEEVTVKEEDELKILVSVKVKNTGNIAGAETIQLYVSSKDSKVQRASRELKGFKKVFLHPGEEKTITIMLGKEAVSYFSVEKKQFCVEKGSYEIQVGTSSRNIVKTNQILIEKSYMYK</sequence>
<dbReference type="InterPro" id="IPR050288">
    <property type="entry name" value="Cellulose_deg_GH3"/>
</dbReference>
<dbReference type="SUPFAM" id="SSF52279">
    <property type="entry name" value="Beta-D-glucan exohydrolase, C-terminal domain"/>
    <property type="match status" value="1"/>
</dbReference>
<dbReference type="InterPro" id="IPR036881">
    <property type="entry name" value="Glyco_hydro_3_C_sf"/>
</dbReference>
<dbReference type="InterPro" id="IPR017853">
    <property type="entry name" value="GH"/>
</dbReference>
<evidence type="ECO:0000313" key="6">
    <source>
        <dbReference type="EMBL" id="SFR75614.1"/>
    </source>
</evidence>
<evidence type="ECO:0000259" key="5">
    <source>
        <dbReference type="SMART" id="SM01217"/>
    </source>
</evidence>
<evidence type="ECO:0000256" key="1">
    <source>
        <dbReference type="ARBA" id="ARBA00005336"/>
    </source>
</evidence>
<reference evidence="6 7" key="1">
    <citation type="submission" date="2016-10" db="EMBL/GenBank/DDBJ databases">
        <authorList>
            <person name="de Groot N.N."/>
        </authorList>
    </citation>
    <scope>NUCLEOTIDE SEQUENCE [LARGE SCALE GENOMIC DNA]</scope>
    <source>
        <strain evidence="6 7">743A</strain>
    </source>
</reference>
<dbReference type="PANTHER" id="PTHR42715">
    <property type="entry name" value="BETA-GLUCOSIDASE"/>
    <property type="match status" value="1"/>
</dbReference>
<dbReference type="InterPro" id="IPR019800">
    <property type="entry name" value="Glyco_hydro_3_AS"/>
</dbReference>
<dbReference type="Pfam" id="PF14310">
    <property type="entry name" value="Fn3-like"/>
    <property type="match status" value="1"/>
</dbReference>
<feature type="domain" description="Fibronectin type III-like" evidence="5">
    <location>
        <begin position="627"/>
        <end position="697"/>
    </location>
</feature>
<comment type="similarity">
    <text evidence="1 4">Belongs to the glycosyl hydrolase 3 family.</text>
</comment>
<dbReference type="Proteomes" id="UP000199659">
    <property type="component" value="Unassembled WGS sequence"/>
</dbReference>
<keyword evidence="4" id="KW-0326">Glycosidase</keyword>
<name>A0A1I6J9J4_9FIRM</name>
<proteinExistence type="inferred from homology"/>
<dbReference type="EMBL" id="FOYZ01000005">
    <property type="protein sequence ID" value="SFR75614.1"/>
    <property type="molecule type" value="Genomic_DNA"/>
</dbReference>
<dbReference type="GO" id="GO:0005975">
    <property type="term" value="P:carbohydrate metabolic process"/>
    <property type="evidence" value="ECO:0007669"/>
    <property type="project" value="InterPro"/>
</dbReference>
<dbReference type="SMART" id="SM01217">
    <property type="entry name" value="Fn3_like"/>
    <property type="match status" value="1"/>
</dbReference>
<dbReference type="PANTHER" id="PTHR42715:SF10">
    <property type="entry name" value="BETA-GLUCOSIDASE"/>
    <property type="match status" value="1"/>
</dbReference>
<dbReference type="STRING" id="37658.SAMN05661086_01482"/>
<dbReference type="SUPFAM" id="SSF51445">
    <property type="entry name" value="(Trans)glycosidases"/>
    <property type="match status" value="1"/>
</dbReference>
<evidence type="ECO:0000256" key="3">
    <source>
        <dbReference type="ARBA" id="ARBA00023277"/>
    </source>
</evidence>
<dbReference type="InterPro" id="IPR026891">
    <property type="entry name" value="Fn3-like"/>
</dbReference>
<dbReference type="Gene3D" id="3.40.50.1700">
    <property type="entry name" value="Glycoside hydrolase family 3 C-terminal domain"/>
    <property type="match status" value="1"/>
</dbReference>
<keyword evidence="7" id="KW-1185">Reference proteome</keyword>
<organism evidence="6 7">
    <name type="scientific">Anaeromicropila populeti</name>
    <dbReference type="NCBI Taxonomy" id="37658"/>
    <lineage>
        <taxon>Bacteria</taxon>
        <taxon>Bacillati</taxon>
        <taxon>Bacillota</taxon>
        <taxon>Clostridia</taxon>
        <taxon>Lachnospirales</taxon>
        <taxon>Lachnospiraceae</taxon>
        <taxon>Anaeromicropila</taxon>
    </lineage>
</organism>
<evidence type="ECO:0000256" key="2">
    <source>
        <dbReference type="ARBA" id="ARBA00022801"/>
    </source>
</evidence>
<dbReference type="Pfam" id="PF00933">
    <property type="entry name" value="Glyco_hydro_3"/>
    <property type="match status" value="1"/>
</dbReference>
<dbReference type="Pfam" id="PF01915">
    <property type="entry name" value="Glyco_hydro_3_C"/>
    <property type="match status" value="1"/>
</dbReference>
<accession>A0A1I6J9J4</accession>
<dbReference type="Gene3D" id="3.20.20.300">
    <property type="entry name" value="Glycoside hydrolase, family 3, N-terminal domain"/>
    <property type="match status" value="1"/>
</dbReference>
<dbReference type="InterPro" id="IPR013783">
    <property type="entry name" value="Ig-like_fold"/>
</dbReference>
<dbReference type="InterPro" id="IPR002772">
    <property type="entry name" value="Glyco_hydro_3_C"/>
</dbReference>
<dbReference type="InterPro" id="IPR036962">
    <property type="entry name" value="Glyco_hydro_3_N_sf"/>
</dbReference>
<dbReference type="AlphaFoldDB" id="A0A1I6J9J4"/>